<sequence>MPLIVPVLRVFFTLLNVFETYKTLKMPPPSTRNGGHPTIRAMSQRKRAMKGCMTVWLVWCCLFIYERSFDGVVGLFIPFYHELKSLVILFFLLTRARGAEPIFLHVLRPFIKPYVSTLDAFFHVMQSFGDLLLLMAALPIEFCISHYRYWTKSPEEESVDDNIPEPQSHQNRERPANGLHRVDSTEYGTVRSRRHALDNAHAKASAAQDGVAPPSRSGSQPYEVWHPPQSPYEHDGLPTPPYEDAEFDALNTEIQADLDWRKYEPFPSAYPPTPLNPNAKLPPTNHEPMDGIEEEPGVVDEWRKYEPFPSAYPPTPLPRRKHLPSELTSTLSHIQEESVEHESPSEDDTTITQHTHRRPGFRRSLKPPYDHTNPDHAGNWSDDKENVPGVRHLAQTSTEGEGEMDIDNEYEADNDEDMEDEDSFNVTLQTPFPLSKQENLSHFSTASTDDGPDNSTGLSTVDNGSPFRTRANSEIPPTTSLVGTKRPYTGVDGEDLTARVRRLEAMRAAANARRVPTSQMRTPPRRSTRVRATGSTASNTVSEKEHDTSDAESSSSATKKRRIGSSSGVVSVRPKIGGKVEARAKPSVVKPAVSGTRVRRAPTVSRASSGIARSGTEAKSGIGKPPLPKPVVASQKKVADSVNSTTERKSRGSVRH</sequence>
<feature type="region of interest" description="Disordered" evidence="1">
    <location>
        <begin position="508"/>
        <end position="656"/>
    </location>
</feature>
<feature type="compositionally biased region" description="Basic and acidic residues" evidence="1">
    <location>
        <begin position="334"/>
        <end position="344"/>
    </location>
</feature>
<dbReference type="Pfam" id="PF03134">
    <property type="entry name" value="TB2_DP1_HVA22"/>
    <property type="match status" value="1"/>
</dbReference>
<feature type="compositionally biased region" description="Basic residues" evidence="1">
    <location>
        <begin position="354"/>
        <end position="365"/>
    </location>
</feature>
<dbReference type="Proteomes" id="UP001497453">
    <property type="component" value="Chromosome 2"/>
</dbReference>
<organism evidence="2 3">
    <name type="scientific">Somion occarium</name>
    <dbReference type="NCBI Taxonomy" id="3059160"/>
    <lineage>
        <taxon>Eukaryota</taxon>
        <taxon>Fungi</taxon>
        <taxon>Dikarya</taxon>
        <taxon>Basidiomycota</taxon>
        <taxon>Agaricomycotina</taxon>
        <taxon>Agaricomycetes</taxon>
        <taxon>Polyporales</taxon>
        <taxon>Cerrenaceae</taxon>
        <taxon>Somion</taxon>
    </lineage>
</organism>
<reference evidence="3" key="1">
    <citation type="submission" date="2024-04" db="EMBL/GenBank/DDBJ databases">
        <authorList>
            <person name="Shaw F."/>
            <person name="Minotto A."/>
        </authorList>
    </citation>
    <scope>NUCLEOTIDE SEQUENCE [LARGE SCALE GENOMIC DNA]</scope>
</reference>
<feature type="region of interest" description="Disordered" evidence="1">
    <location>
        <begin position="435"/>
        <end position="493"/>
    </location>
</feature>
<gene>
    <name evidence="2" type="ORF">GFSPODELE1_LOCUS3064</name>
</gene>
<feature type="compositionally biased region" description="Polar residues" evidence="1">
    <location>
        <begin position="470"/>
        <end position="482"/>
    </location>
</feature>
<evidence type="ECO:0000256" key="1">
    <source>
        <dbReference type="SAM" id="MobiDB-lite"/>
    </source>
</evidence>
<keyword evidence="3" id="KW-1185">Reference proteome</keyword>
<feature type="region of interest" description="Disordered" evidence="1">
    <location>
        <begin position="196"/>
        <end position="244"/>
    </location>
</feature>
<feature type="region of interest" description="Disordered" evidence="1">
    <location>
        <begin position="265"/>
        <end position="410"/>
    </location>
</feature>
<feature type="region of interest" description="Disordered" evidence="1">
    <location>
        <begin position="157"/>
        <end position="183"/>
    </location>
</feature>
<proteinExistence type="predicted"/>
<accession>A0ABP1CX71</accession>
<dbReference type="InterPro" id="IPR004345">
    <property type="entry name" value="TB2_DP1_HVA22"/>
</dbReference>
<feature type="compositionally biased region" description="Polar residues" evidence="1">
    <location>
        <begin position="435"/>
        <end position="463"/>
    </location>
</feature>
<evidence type="ECO:0000313" key="3">
    <source>
        <dbReference type="Proteomes" id="UP001497453"/>
    </source>
</evidence>
<feature type="compositionally biased region" description="Acidic residues" evidence="1">
    <location>
        <begin position="400"/>
        <end position="410"/>
    </location>
</feature>
<name>A0ABP1CX71_9APHY</name>
<evidence type="ECO:0000313" key="2">
    <source>
        <dbReference type="EMBL" id="CAL1700245.1"/>
    </source>
</evidence>
<dbReference type="EMBL" id="OZ037945">
    <property type="protein sequence ID" value="CAL1700245.1"/>
    <property type="molecule type" value="Genomic_DNA"/>
</dbReference>
<feature type="compositionally biased region" description="Basic and acidic residues" evidence="1">
    <location>
        <begin position="170"/>
        <end position="183"/>
    </location>
</feature>
<evidence type="ECO:0008006" key="4">
    <source>
        <dbReference type="Google" id="ProtNLM"/>
    </source>
</evidence>
<protein>
    <recommendedName>
        <fullName evidence="4">Protein YOP1</fullName>
    </recommendedName>
</protein>